<dbReference type="AlphaFoldDB" id="A0A443R7H5"/>
<organism evidence="1 2">
    <name type="scientific">Dinothrombium tinctorium</name>
    <dbReference type="NCBI Taxonomy" id="1965070"/>
    <lineage>
        <taxon>Eukaryota</taxon>
        <taxon>Metazoa</taxon>
        <taxon>Ecdysozoa</taxon>
        <taxon>Arthropoda</taxon>
        <taxon>Chelicerata</taxon>
        <taxon>Arachnida</taxon>
        <taxon>Acari</taxon>
        <taxon>Acariformes</taxon>
        <taxon>Trombidiformes</taxon>
        <taxon>Prostigmata</taxon>
        <taxon>Anystina</taxon>
        <taxon>Parasitengona</taxon>
        <taxon>Trombidioidea</taxon>
        <taxon>Trombidiidae</taxon>
        <taxon>Dinothrombium</taxon>
    </lineage>
</organism>
<reference evidence="1 2" key="1">
    <citation type="journal article" date="2018" name="Gigascience">
        <title>Genomes of trombidid mites reveal novel predicted allergens and laterally-transferred genes associated with secondary metabolism.</title>
        <authorList>
            <person name="Dong X."/>
            <person name="Chaisiri K."/>
            <person name="Xia D."/>
            <person name="Armstrong S.D."/>
            <person name="Fang Y."/>
            <person name="Donnelly M.J."/>
            <person name="Kadowaki T."/>
            <person name="McGarry J.W."/>
            <person name="Darby A.C."/>
            <person name="Makepeace B.L."/>
        </authorList>
    </citation>
    <scope>NUCLEOTIDE SEQUENCE [LARGE SCALE GENOMIC DNA]</scope>
    <source>
        <strain evidence="1">UoL-WK</strain>
    </source>
</reference>
<dbReference type="EMBL" id="NCKU01001800">
    <property type="protein sequence ID" value="RWS11212.1"/>
    <property type="molecule type" value="Genomic_DNA"/>
</dbReference>
<gene>
    <name evidence="1" type="ORF">B4U79_09505</name>
</gene>
<dbReference type="OrthoDB" id="8300582at2759"/>
<proteinExistence type="predicted"/>
<sequence>MSTKSFSTGYFTCFGRQMSISISILALLFCLSILAGCSPVPSTDPYPDCQPGTEMRDICELCAKETKSVNAYPLCCQDKLENIKYFSPLLSNGL</sequence>
<name>A0A443R7H5_9ACAR</name>
<protein>
    <submittedName>
        <fullName evidence="1">Uncharacterized protein</fullName>
    </submittedName>
</protein>
<accession>A0A443R7H5</accession>
<evidence type="ECO:0000313" key="2">
    <source>
        <dbReference type="Proteomes" id="UP000285301"/>
    </source>
</evidence>
<dbReference type="Proteomes" id="UP000285301">
    <property type="component" value="Unassembled WGS sequence"/>
</dbReference>
<keyword evidence="2" id="KW-1185">Reference proteome</keyword>
<comment type="caution">
    <text evidence="1">The sequence shown here is derived from an EMBL/GenBank/DDBJ whole genome shotgun (WGS) entry which is preliminary data.</text>
</comment>
<evidence type="ECO:0000313" key="1">
    <source>
        <dbReference type="EMBL" id="RWS11212.1"/>
    </source>
</evidence>